<proteinExistence type="predicted"/>
<dbReference type="AlphaFoldDB" id="A0A1C5A3P4"/>
<reference evidence="2" key="1">
    <citation type="submission" date="2016-06" db="EMBL/GenBank/DDBJ databases">
        <authorList>
            <person name="Varghese N."/>
            <person name="Submissions Spin"/>
        </authorList>
    </citation>
    <scope>NUCLEOTIDE SEQUENCE [LARGE SCALE GENOMIC DNA]</scope>
    <source>
        <strain evidence="2">DSM 43168</strain>
    </source>
</reference>
<accession>A0A1C5A3P4</accession>
<dbReference type="Proteomes" id="UP000183585">
    <property type="component" value="Unassembled WGS sequence"/>
</dbReference>
<keyword evidence="2" id="KW-1185">Reference proteome</keyword>
<gene>
    <name evidence="1" type="ORF">GA0070563_11148</name>
</gene>
<protein>
    <submittedName>
        <fullName evidence="1">Uncharacterized protein</fullName>
    </submittedName>
</protein>
<organism evidence="1 2">
    <name type="scientific">Micromonospora carbonacea</name>
    <dbReference type="NCBI Taxonomy" id="47853"/>
    <lineage>
        <taxon>Bacteria</taxon>
        <taxon>Bacillati</taxon>
        <taxon>Actinomycetota</taxon>
        <taxon>Actinomycetes</taxon>
        <taxon>Micromonosporales</taxon>
        <taxon>Micromonosporaceae</taxon>
        <taxon>Micromonospora</taxon>
    </lineage>
</organism>
<sequence length="49" mass="5308">MRSRIDRWVYRTVAVCALLAGLAVHHNHTTQPCPDLGAAGMCVSISLES</sequence>
<evidence type="ECO:0000313" key="2">
    <source>
        <dbReference type="Proteomes" id="UP000183585"/>
    </source>
</evidence>
<name>A0A1C5A3P4_9ACTN</name>
<dbReference type="EMBL" id="FMCT01000011">
    <property type="protein sequence ID" value="SCF39654.1"/>
    <property type="molecule type" value="Genomic_DNA"/>
</dbReference>
<dbReference type="RefSeq" id="WP_176734962.1">
    <property type="nucleotide sequence ID" value="NZ_FMCT01000011.1"/>
</dbReference>
<evidence type="ECO:0000313" key="1">
    <source>
        <dbReference type="EMBL" id="SCF39654.1"/>
    </source>
</evidence>